<keyword evidence="2" id="KW-1133">Transmembrane helix</keyword>
<dbReference type="AlphaFoldDB" id="A0A6J7F7V8"/>
<name>A0A6J7F7V8_9ZZZZ</name>
<feature type="domain" description="Gram-positive cocci surface proteins LPxTG" evidence="3">
    <location>
        <begin position="197"/>
        <end position="233"/>
    </location>
</feature>
<keyword evidence="2" id="KW-0472">Membrane</keyword>
<feature type="transmembrane region" description="Helical" evidence="2">
    <location>
        <begin position="207"/>
        <end position="227"/>
    </location>
</feature>
<accession>A0A6J7F7V8</accession>
<evidence type="ECO:0000259" key="3">
    <source>
        <dbReference type="PROSITE" id="PS50847"/>
    </source>
</evidence>
<protein>
    <submittedName>
        <fullName evidence="4">Unannotated protein</fullName>
    </submittedName>
</protein>
<keyword evidence="2" id="KW-0812">Transmembrane</keyword>
<evidence type="ECO:0000256" key="1">
    <source>
        <dbReference type="ARBA" id="ARBA00022525"/>
    </source>
</evidence>
<evidence type="ECO:0000313" key="4">
    <source>
        <dbReference type="EMBL" id="CAB4888259.1"/>
    </source>
</evidence>
<keyword evidence="1" id="KW-0964">Secreted</keyword>
<dbReference type="InterPro" id="IPR019931">
    <property type="entry name" value="LPXTG_anchor"/>
</dbReference>
<organism evidence="4">
    <name type="scientific">freshwater metagenome</name>
    <dbReference type="NCBI Taxonomy" id="449393"/>
    <lineage>
        <taxon>unclassified sequences</taxon>
        <taxon>metagenomes</taxon>
        <taxon>ecological metagenomes</taxon>
    </lineage>
</organism>
<dbReference type="EMBL" id="CAFBMB010000004">
    <property type="protein sequence ID" value="CAB4888259.1"/>
    <property type="molecule type" value="Genomic_DNA"/>
</dbReference>
<evidence type="ECO:0000256" key="2">
    <source>
        <dbReference type="SAM" id="Phobius"/>
    </source>
</evidence>
<sequence>MHTSGSKRLTKVALSVAAVTGIVGGAIAVSSPALASTPGTISITGPTTIAPGGTLTVSVSPSLFSGTGDFSYFCYDYNNPTDPSGPNDPGHSVVLFLTGTDPTPIPVPAGITVTATSGGHYQFSGSGVGNITPYDPATLPLTLDFTLPTDIPEGDYFVFGGCVSPAKWSVLHTSNTNEWVDTPMTITVVKDPTPQPLPDTGTDTGTFVGGATLAVIAVGAGVLLIVLRRRARA</sequence>
<reference evidence="4" key="1">
    <citation type="submission" date="2020-05" db="EMBL/GenBank/DDBJ databases">
        <authorList>
            <person name="Chiriac C."/>
            <person name="Salcher M."/>
            <person name="Ghai R."/>
            <person name="Kavagutti S V."/>
        </authorList>
    </citation>
    <scope>NUCLEOTIDE SEQUENCE</scope>
</reference>
<gene>
    <name evidence="4" type="ORF">UFOPK3516_00125</name>
</gene>
<proteinExistence type="predicted"/>
<dbReference type="PROSITE" id="PS50847">
    <property type="entry name" value="GRAM_POS_ANCHORING"/>
    <property type="match status" value="1"/>
</dbReference>